<organism evidence="2 3">
    <name type="scientific">Mucilaginibacter roseus</name>
    <dbReference type="NCBI Taxonomy" id="1528868"/>
    <lineage>
        <taxon>Bacteria</taxon>
        <taxon>Pseudomonadati</taxon>
        <taxon>Bacteroidota</taxon>
        <taxon>Sphingobacteriia</taxon>
        <taxon>Sphingobacteriales</taxon>
        <taxon>Sphingobacteriaceae</taxon>
        <taxon>Mucilaginibacter</taxon>
    </lineage>
</organism>
<proteinExistence type="predicted"/>
<sequence length="173" mass="19348">MKRIILLAVVCLLISANATLAQNHNTHKAPVYYVDGTIVNRAYFDFIKPDSIKEIHVIKTDDEHPNGAVYITLNNPAFLKRILADKLLSIKDILRIKGIAVKNKQPVIYVWDDKLLTDTANVRVPESYLRSVKLTPAANMPYFKTALPNTSVVTIFTSVKDGKIMIRGGEASR</sequence>
<dbReference type="EMBL" id="JAJPWV010000003">
    <property type="protein sequence ID" value="MCD8741078.1"/>
    <property type="molecule type" value="Genomic_DNA"/>
</dbReference>
<gene>
    <name evidence="2" type="ORF">LT679_10735</name>
</gene>
<protein>
    <submittedName>
        <fullName evidence="2">Uncharacterized protein</fullName>
    </submittedName>
</protein>
<feature type="signal peptide" evidence="1">
    <location>
        <begin position="1"/>
        <end position="21"/>
    </location>
</feature>
<dbReference type="RefSeq" id="WP_232177589.1">
    <property type="nucleotide sequence ID" value="NZ_JAJPWV010000003.1"/>
</dbReference>
<keyword evidence="3" id="KW-1185">Reference proteome</keyword>
<evidence type="ECO:0000256" key="1">
    <source>
        <dbReference type="SAM" id="SignalP"/>
    </source>
</evidence>
<evidence type="ECO:0000313" key="2">
    <source>
        <dbReference type="EMBL" id="MCD8741078.1"/>
    </source>
</evidence>
<evidence type="ECO:0000313" key="3">
    <source>
        <dbReference type="Proteomes" id="UP001199919"/>
    </source>
</evidence>
<comment type="caution">
    <text evidence="2">The sequence shown here is derived from an EMBL/GenBank/DDBJ whole genome shotgun (WGS) entry which is preliminary data.</text>
</comment>
<feature type="chain" id="PRO_5047449533" evidence="1">
    <location>
        <begin position="22"/>
        <end position="173"/>
    </location>
</feature>
<dbReference type="Proteomes" id="UP001199919">
    <property type="component" value="Unassembled WGS sequence"/>
</dbReference>
<reference evidence="2 3" key="1">
    <citation type="submission" date="2021-12" db="EMBL/GenBank/DDBJ databases">
        <title>Mucilaginibacter roseus genome.</title>
        <authorList>
            <person name="Ferreira J.R."/>
            <person name="Newman J.D."/>
        </authorList>
    </citation>
    <scope>NUCLEOTIDE SEQUENCE [LARGE SCALE GENOMIC DNA]</scope>
    <source>
        <strain evidence="2 3">LMG 28454</strain>
    </source>
</reference>
<keyword evidence="1" id="KW-0732">Signal</keyword>
<accession>A0ABS8U4V3</accession>
<name>A0ABS8U4V3_9SPHI</name>